<protein>
    <recommendedName>
        <fullName evidence="3">Transglycosylase</fullName>
    </recommendedName>
</protein>
<proteinExistence type="predicted"/>
<accession>A0A3S1BVR3</accession>
<name>A0A3S1BVR3_9BACL</name>
<gene>
    <name evidence="1" type="ORF">EJP82_01350</name>
</gene>
<sequence>MSNLKIYCNAGCQKEFEVKSFKTAKLPDKVEKTYFNCPHCDHEYLVHYTDIEIRKLQARIRRVQKRFADPNDNHEDAARKEAEIQALIKEKMDALRLEVEGEGGLNG</sequence>
<keyword evidence="2" id="KW-1185">Reference proteome</keyword>
<dbReference type="AlphaFoldDB" id="A0A3S1BVR3"/>
<evidence type="ECO:0000313" key="1">
    <source>
        <dbReference type="EMBL" id="RUT48615.1"/>
    </source>
</evidence>
<dbReference type="Proteomes" id="UP000279446">
    <property type="component" value="Unassembled WGS sequence"/>
</dbReference>
<reference evidence="1 2" key="1">
    <citation type="submission" date="2018-12" db="EMBL/GenBank/DDBJ databases">
        <authorList>
            <person name="Sun L."/>
            <person name="Chen Z."/>
        </authorList>
    </citation>
    <scope>NUCLEOTIDE SEQUENCE [LARGE SCALE GENOMIC DNA]</scope>
    <source>
        <strain evidence="1 2">DSM 15890</strain>
    </source>
</reference>
<dbReference type="EMBL" id="RZNY01000001">
    <property type="protein sequence ID" value="RUT48615.1"/>
    <property type="molecule type" value="Genomic_DNA"/>
</dbReference>
<evidence type="ECO:0008006" key="3">
    <source>
        <dbReference type="Google" id="ProtNLM"/>
    </source>
</evidence>
<comment type="caution">
    <text evidence="1">The sequence shown here is derived from an EMBL/GenBank/DDBJ whole genome shotgun (WGS) entry which is preliminary data.</text>
</comment>
<evidence type="ECO:0000313" key="2">
    <source>
        <dbReference type="Proteomes" id="UP000279446"/>
    </source>
</evidence>
<organism evidence="1 2">
    <name type="scientific">Paenibacillus anaericanus</name>
    <dbReference type="NCBI Taxonomy" id="170367"/>
    <lineage>
        <taxon>Bacteria</taxon>
        <taxon>Bacillati</taxon>
        <taxon>Bacillota</taxon>
        <taxon>Bacilli</taxon>
        <taxon>Bacillales</taxon>
        <taxon>Paenibacillaceae</taxon>
        <taxon>Paenibacillus</taxon>
    </lineage>
</organism>